<dbReference type="EMBL" id="KQ990552">
    <property type="protein sequence ID" value="KZV53054.1"/>
    <property type="molecule type" value="Genomic_DNA"/>
</dbReference>
<gene>
    <name evidence="2" type="ORF">F511_28995</name>
</gene>
<dbReference type="Proteomes" id="UP000250235">
    <property type="component" value="Unassembled WGS sequence"/>
</dbReference>
<feature type="compositionally biased region" description="Gly residues" evidence="1">
    <location>
        <begin position="114"/>
        <end position="126"/>
    </location>
</feature>
<keyword evidence="3" id="KW-1185">Reference proteome</keyword>
<sequence>MHFVPHNITLFSLHSSSVVCALLSHVRSSSSHINIPVQILPIGHIFPAVDKYSEKWWSLDGGEGGSTPWSSHEPRTPHALSGAGSLLLLLRPSFVAHVLSHGKVQGDRPDPWGGPAGGAPVKGGRR</sequence>
<accession>A0A2Z7D0R1</accession>
<evidence type="ECO:0000313" key="2">
    <source>
        <dbReference type="EMBL" id="KZV53054.1"/>
    </source>
</evidence>
<protein>
    <submittedName>
        <fullName evidence="2">Uncharacterized protein</fullName>
    </submittedName>
</protein>
<feature type="region of interest" description="Disordered" evidence="1">
    <location>
        <begin position="103"/>
        <end position="126"/>
    </location>
</feature>
<reference evidence="2 3" key="1">
    <citation type="journal article" date="2015" name="Proc. Natl. Acad. Sci. U.S.A.">
        <title>The resurrection genome of Boea hygrometrica: A blueprint for survival of dehydration.</title>
        <authorList>
            <person name="Xiao L."/>
            <person name="Yang G."/>
            <person name="Zhang L."/>
            <person name="Yang X."/>
            <person name="Zhao S."/>
            <person name="Ji Z."/>
            <person name="Zhou Q."/>
            <person name="Hu M."/>
            <person name="Wang Y."/>
            <person name="Chen M."/>
            <person name="Xu Y."/>
            <person name="Jin H."/>
            <person name="Xiao X."/>
            <person name="Hu G."/>
            <person name="Bao F."/>
            <person name="Hu Y."/>
            <person name="Wan P."/>
            <person name="Li L."/>
            <person name="Deng X."/>
            <person name="Kuang T."/>
            <person name="Xiang C."/>
            <person name="Zhu J.K."/>
            <person name="Oliver M.J."/>
            <person name="He Y."/>
        </authorList>
    </citation>
    <scope>NUCLEOTIDE SEQUENCE [LARGE SCALE GENOMIC DNA]</scope>
    <source>
        <strain evidence="3">cv. XS01</strain>
    </source>
</reference>
<evidence type="ECO:0000256" key="1">
    <source>
        <dbReference type="SAM" id="MobiDB-lite"/>
    </source>
</evidence>
<proteinExistence type="predicted"/>
<evidence type="ECO:0000313" key="3">
    <source>
        <dbReference type="Proteomes" id="UP000250235"/>
    </source>
</evidence>
<organism evidence="2 3">
    <name type="scientific">Dorcoceras hygrometricum</name>
    <dbReference type="NCBI Taxonomy" id="472368"/>
    <lineage>
        <taxon>Eukaryota</taxon>
        <taxon>Viridiplantae</taxon>
        <taxon>Streptophyta</taxon>
        <taxon>Embryophyta</taxon>
        <taxon>Tracheophyta</taxon>
        <taxon>Spermatophyta</taxon>
        <taxon>Magnoliopsida</taxon>
        <taxon>eudicotyledons</taxon>
        <taxon>Gunneridae</taxon>
        <taxon>Pentapetalae</taxon>
        <taxon>asterids</taxon>
        <taxon>lamiids</taxon>
        <taxon>Lamiales</taxon>
        <taxon>Gesneriaceae</taxon>
        <taxon>Didymocarpoideae</taxon>
        <taxon>Trichosporeae</taxon>
        <taxon>Loxocarpinae</taxon>
        <taxon>Dorcoceras</taxon>
    </lineage>
</organism>
<dbReference type="AlphaFoldDB" id="A0A2Z7D0R1"/>
<name>A0A2Z7D0R1_9LAMI</name>